<protein>
    <submittedName>
        <fullName evidence="2">Uncharacterized protein LOC108567813</fullName>
    </submittedName>
</protein>
<proteinExistence type="predicted"/>
<organism evidence="1 2">
    <name type="scientific">Nicrophorus vespilloides</name>
    <name type="common">Boreal carrion beetle</name>
    <dbReference type="NCBI Taxonomy" id="110193"/>
    <lineage>
        <taxon>Eukaryota</taxon>
        <taxon>Metazoa</taxon>
        <taxon>Ecdysozoa</taxon>
        <taxon>Arthropoda</taxon>
        <taxon>Hexapoda</taxon>
        <taxon>Insecta</taxon>
        <taxon>Pterygota</taxon>
        <taxon>Neoptera</taxon>
        <taxon>Endopterygota</taxon>
        <taxon>Coleoptera</taxon>
        <taxon>Polyphaga</taxon>
        <taxon>Staphyliniformia</taxon>
        <taxon>Silphidae</taxon>
        <taxon>Nicrophorinae</taxon>
        <taxon>Nicrophorus</taxon>
    </lineage>
</organism>
<gene>
    <name evidence="2" type="primary">LOC108567813</name>
</gene>
<accession>A0ABM1NAZ5</accession>
<dbReference type="GeneID" id="108567813"/>
<keyword evidence="1" id="KW-1185">Reference proteome</keyword>
<dbReference type="Proteomes" id="UP000695000">
    <property type="component" value="Unplaced"/>
</dbReference>
<reference evidence="2" key="1">
    <citation type="submission" date="2025-08" db="UniProtKB">
        <authorList>
            <consortium name="RefSeq"/>
        </authorList>
    </citation>
    <scope>IDENTIFICATION</scope>
    <source>
        <tissue evidence="2">Whole Larva</tissue>
    </source>
</reference>
<evidence type="ECO:0000313" key="2">
    <source>
        <dbReference type="RefSeq" id="XP_017783995.1"/>
    </source>
</evidence>
<dbReference type="RefSeq" id="XP_017783995.1">
    <property type="nucleotide sequence ID" value="XM_017928506.1"/>
</dbReference>
<name>A0ABM1NAZ5_NICVS</name>
<evidence type="ECO:0000313" key="1">
    <source>
        <dbReference type="Proteomes" id="UP000695000"/>
    </source>
</evidence>
<sequence>MYTEAENTMCNIKSACWTLVLLITFEIILAQDGAFFLKASKSVPRIGKRNRNENDENFRKIFLKASKSVPRIGRRDFVPAMQQKEIAEKYENWSDIADLYEYYPELFSSPQLLSQFEDYKMYGDQIFPEKMHMKRKDESELREFHIEQDN</sequence>